<feature type="compositionally biased region" description="Basic and acidic residues" evidence="1">
    <location>
        <begin position="55"/>
        <end position="66"/>
    </location>
</feature>
<dbReference type="GeneID" id="111451415"/>
<dbReference type="InterPro" id="IPR013951">
    <property type="entry name" value="Rxt3"/>
</dbReference>
<keyword evidence="2" id="KW-1185">Reference proteome</keyword>
<dbReference type="RefSeq" id="XP_022947596.1">
    <property type="nucleotide sequence ID" value="XM_023091828.1"/>
</dbReference>
<dbReference type="Pfam" id="PF08642">
    <property type="entry name" value="Rxt3"/>
    <property type="match status" value="1"/>
</dbReference>
<feature type="region of interest" description="Disordered" evidence="1">
    <location>
        <begin position="1"/>
        <end position="109"/>
    </location>
</feature>
<feature type="region of interest" description="Disordered" evidence="1">
    <location>
        <begin position="180"/>
        <end position="453"/>
    </location>
</feature>
<dbReference type="AlphaFoldDB" id="A0A6J1G6W1"/>
<dbReference type="Gene3D" id="2.170.130.20">
    <property type="entry name" value="LCCL-like domain"/>
    <property type="match status" value="1"/>
</dbReference>
<dbReference type="SUPFAM" id="SSF69848">
    <property type="entry name" value="LCCL domain"/>
    <property type="match status" value="1"/>
</dbReference>
<evidence type="ECO:0000313" key="4">
    <source>
        <dbReference type="RefSeq" id="XP_022947596.1"/>
    </source>
</evidence>
<feature type="compositionally biased region" description="Basic and acidic residues" evidence="1">
    <location>
        <begin position="437"/>
        <end position="447"/>
    </location>
</feature>
<evidence type="ECO:0000256" key="1">
    <source>
        <dbReference type="SAM" id="MobiDB-lite"/>
    </source>
</evidence>
<sequence>MSGAPKRSHDDGGHSSSSKYPHDDSSPYRKLSSSIPMQYRPSYEMGQDTPMSKLPRTESRDGDKRSPLHSIFRMPSSSNDPHVDHSVASESRLELRDSKDGGDNRFENRDARVDARELFGDERRDSQAVKLEKEMRYESRLEDIKEMKYDRDSYNDYKGDLKSEKEIYGSAASHLNWKESKDYHRGKRYPEAPVGSTESWHVSRTSSQSAAEAVKEAPTTDEKDYVETREAVGENKIDSKGEDKFKEKDRKRKDTKQRDWGDKDKERNDHRSSTQATNNNVEPKDLSKEERDAERWERDRKDTSKDKERPRERDKDHQKRESWNGMDKETSHLEKESGEVSARMLEQDNPIPDQKKLKDFDNWKNADREGRDRKKERDTDIEGDRPEKRSRCHEKESDEGCADVEGTVDREREVYNYGVQHRRRMQRSRGSPQVANREPRFRSRAQDNEGLQGKPEVSSVVYKVGECMQELIKLWKEHEQSQIDKNGESPQNVPTLEIRIPAEHVTATNRQVRGGQLWGTDVYTYDSDLVAVLMHTGYCRPTASPPPPAIQELRATIRVLPPQDCYVSTLRNNVRSRAWGAAIGCSYCVERCCIVKRGGGTIDLEPCLTHTSAVEPTLAPVAVERTMTTRAAASNALRQQRFVREVTIQYNLCNEPWIKYSISIVADKGLKKPLYTSARLKKGEVLYLETHACRYELCFSGEKMVKTIVASQGHEADAEKSQNHFVHCPNGERTDNDNTLIDVFRWSRCKMPLPQKVMRSIGIPLPSEHVEVLEDNLDWEDVQWSQTGVWIAGKEYLLARVHFLSMN</sequence>
<accession>A0A6J1G6W1</accession>
<proteinExistence type="predicted"/>
<protein>
    <submittedName>
        <fullName evidence="3 4">Uncharacterized protein LOC111451415</fullName>
    </submittedName>
</protein>
<dbReference type="Proteomes" id="UP000504609">
    <property type="component" value="Unplaced"/>
</dbReference>
<evidence type="ECO:0000313" key="2">
    <source>
        <dbReference type="Proteomes" id="UP000504609"/>
    </source>
</evidence>
<feature type="compositionally biased region" description="Basic and acidic residues" evidence="1">
    <location>
        <begin position="213"/>
        <end position="248"/>
    </location>
</feature>
<organism evidence="2 4">
    <name type="scientific">Cucurbita moschata</name>
    <name type="common">Winter crookneck squash</name>
    <name type="synonym">Cucurbita pepo var. moschata</name>
    <dbReference type="NCBI Taxonomy" id="3662"/>
    <lineage>
        <taxon>Eukaryota</taxon>
        <taxon>Viridiplantae</taxon>
        <taxon>Streptophyta</taxon>
        <taxon>Embryophyta</taxon>
        <taxon>Tracheophyta</taxon>
        <taxon>Spermatophyta</taxon>
        <taxon>Magnoliopsida</taxon>
        <taxon>eudicotyledons</taxon>
        <taxon>Gunneridae</taxon>
        <taxon>Pentapetalae</taxon>
        <taxon>rosids</taxon>
        <taxon>fabids</taxon>
        <taxon>Cucurbitales</taxon>
        <taxon>Cucurbitaceae</taxon>
        <taxon>Cucurbiteae</taxon>
        <taxon>Cucurbita</taxon>
    </lineage>
</organism>
<evidence type="ECO:0000313" key="3">
    <source>
        <dbReference type="RefSeq" id="XP_022947594.1"/>
    </source>
</evidence>
<feature type="compositionally biased region" description="Basic and acidic residues" evidence="1">
    <location>
        <begin position="282"/>
        <end position="338"/>
    </location>
</feature>
<feature type="compositionally biased region" description="Basic and acidic residues" evidence="1">
    <location>
        <begin position="256"/>
        <end position="272"/>
    </location>
</feature>
<feature type="compositionally biased region" description="Polar residues" evidence="1">
    <location>
        <begin position="196"/>
        <end position="210"/>
    </location>
</feature>
<dbReference type="KEGG" id="cmos:111451415"/>
<dbReference type="RefSeq" id="XP_022947594.1">
    <property type="nucleotide sequence ID" value="XM_023091826.1"/>
</dbReference>
<name>A0A6J1G6W1_CUCMO</name>
<gene>
    <name evidence="3 4" type="primary">LOC111451415</name>
</gene>
<feature type="compositionally biased region" description="Basic and acidic residues" evidence="1">
    <location>
        <begin position="81"/>
        <end position="109"/>
    </location>
</feature>
<reference evidence="3 4" key="1">
    <citation type="submission" date="2025-04" db="UniProtKB">
        <authorList>
            <consortium name="RefSeq"/>
        </authorList>
    </citation>
    <scope>IDENTIFICATION</scope>
    <source>
        <tissue evidence="3 4">Young leaves</tissue>
    </source>
</reference>
<dbReference type="InterPro" id="IPR036609">
    <property type="entry name" value="LCCL_sf"/>
</dbReference>
<feature type="compositionally biased region" description="Basic and acidic residues" evidence="1">
    <location>
        <begin position="353"/>
        <end position="398"/>
    </location>
</feature>